<organism evidence="2">
    <name type="scientific">Bracon brevicornis</name>
    <dbReference type="NCBI Taxonomy" id="1563983"/>
    <lineage>
        <taxon>Eukaryota</taxon>
        <taxon>Metazoa</taxon>
        <taxon>Ecdysozoa</taxon>
        <taxon>Arthropoda</taxon>
        <taxon>Hexapoda</taxon>
        <taxon>Insecta</taxon>
        <taxon>Pterygota</taxon>
        <taxon>Neoptera</taxon>
        <taxon>Endopterygota</taxon>
        <taxon>Hymenoptera</taxon>
        <taxon>Apocrita</taxon>
        <taxon>Ichneumonoidea</taxon>
        <taxon>Braconidae</taxon>
        <taxon>Braconinae</taxon>
        <taxon>Bracon</taxon>
    </lineage>
</organism>
<evidence type="ECO:0000313" key="2">
    <source>
        <dbReference type="EMBL" id="CAD1531437.1"/>
    </source>
</evidence>
<feature type="region of interest" description="Disordered" evidence="1">
    <location>
        <begin position="54"/>
        <end position="74"/>
    </location>
</feature>
<accession>A0A6V7HVR3</accession>
<sequence>MVVKVPEPRFENIQKTSLAELPVPLLSEYTYTTRQQVNVGENLTEAEKFHWDSNEMPLSPDYTDDRFTTTLQPT</sequence>
<dbReference type="EMBL" id="CADCXW020000001">
    <property type="protein sequence ID" value="CAD1531437.1"/>
    <property type="molecule type" value="Genomic_DNA"/>
</dbReference>
<proteinExistence type="predicted"/>
<gene>
    <name evidence="2" type="ORF">BBRV_LOCUS8502</name>
</gene>
<evidence type="ECO:0000256" key="1">
    <source>
        <dbReference type="SAM" id="MobiDB-lite"/>
    </source>
</evidence>
<protein>
    <submittedName>
        <fullName evidence="2">Uncharacterized protein</fullName>
    </submittedName>
</protein>
<dbReference type="AlphaFoldDB" id="A0A6V7HVR3"/>
<name>A0A6V7HVR3_9HYME</name>
<reference evidence="2" key="1">
    <citation type="submission" date="2020-07" db="EMBL/GenBank/DDBJ databases">
        <authorList>
            <person name="Ferguson B K."/>
        </authorList>
    </citation>
    <scope>NUCLEOTIDE SEQUENCE</scope>
    <source>
        <strain evidence="2">L06</strain>
    </source>
</reference>